<protein>
    <recommendedName>
        <fullName evidence="5">HNH nuclease domain-containing protein</fullName>
    </recommendedName>
</protein>
<keyword evidence="4" id="KW-1185">Reference proteome</keyword>
<dbReference type="eggNOG" id="COG1403">
    <property type="taxonomic scope" value="Bacteria"/>
</dbReference>
<evidence type="ECO:0008006" key="5">
    <source>
        <dbReference type="Google" id="ProtNLM"/>
    </source>
</evidence>
<evidence type="ECO:0000259" key="1">
    <source>
        <dbReference type="Pfam" id="PF00717"/>
    </source>
</evidence>
<evidence type="ECO:0000259" key="2">
    <source>
        <dbReference type="Pfam" id="PF01844"/>
    </source>
</evidence>
<dbReference type="AlphaFoldDB" id="A4C9Y1"/>
<evidence type="ECO:0000313" key="3">
    <source>
        <dbReference type="EMBL" id="EAR28189.1"/>
    </source>
</evidence>
<dbReference type="RefSeq" id="WP_009840021.1">
    <property type="nucleotide sequence ID" value="NZ_CH959301.1"/>
</dbReference>
<dbReference type="HOGENOM" id="CLU_533020_0_0_6"/>
<gene>
    <name evidence="3" type="ORF">PTD2_20277</name>
</gene>
<name>A4C9Y1_9GAMM</name>
<dbReference type="eggNOG" id="COG1974">
    <property type="taxonomic scope" value="Bacteria"/>
</dbReference>
<dbReference type="STRING" id="87626.PTD2_20277"/>
<dbReference type="Pfam" id="PF01844">
    <property type="entry name" value="HNH"/>
    <property type="match status" value="1"/>
</dbReference>
<feature type="domain" description="HNH" evidence="2">
    <location>
        <begin position="232"/>
        <end position="275"/>
    </location>
</feature>
<dbReference type="GO" id="GO:0003676">
    <property type="term" value="F:nucleic acid binding"/>
    <property type="evidence" value="ECO:0007669"/>
    <property type="project" value="InterPro"/>
</dbReference>
<dbReference type="SUPFAM" id="SSF51306">
    <property type="entry name" value="LexA/Signal peptidase"/>
    <property type="match status" value="1"/>
</dbReference>
<dbReference type="Gene3D" id="1.10.30.50">
    <property type="match status" value="1"/>
</dbReference>
<dbReference type="GO" id="GO:0004519">
    <property type="term" value="F:endonuclease activity"/>
    <property type="evidence" value="ECO:0007669"/>
    <property type="project" value="InterPro"/>
</dbReference>
<dbReference type="Proteomes" id="UP000006201">
    <property type="component" value="Unassembled WGS sequence"/>
</dbReference>
<sequence length="515" mass="58317">MLAMQQQLDFIAYIQRMLVEGDFSATYKFALLHALADISIEKHQIDSDLELQISFDELVEKFVTLYWHQATPFGGINNDTKQLLLQNTNSKKQAKIITTLHNAKLNNINSVSQLMKSNEFKSIRSSTLKTIKDGPLWLLQKLNGKDECFLYPHTKSSKYITLNAGIASCFRRFYDLVTYLAKNAWLQKIQSIKHNQTLIGPQSQLHDFLFGFDRNALTKAKPILVELQSNSCFYCQKPMKNDVEVDHFIPFARYANDLGHNFVAAHRTCNNNKRDFLAAQQHRERWQNQNLVVNSQIISNELSAYFHCDADKSLAVSNWAYQVAQANNAKLWLGNKDHFEQAKPTADIVAFPQAKQPELDQVAEPEVSLKSIDDALKLPFFPNLKIACGHFKTGDDSDMEFKTLPTGLGLSDKDLKTHFLAHASGNSMNGGKNPISDGDLLLLEWITPNNAGSLRDQIVAIEQDGESGEGQYLLRKVNKLPNGQYELIAKNPEYKVIIADEGMRTFARFKQVVAE</sequence>
<dbReference type="InterPro" id="IPR003615">
    <property type="entry name" value="HNH_nuc"/>
</dbReference>
<dbReference type="InterPro" id="IPR015927">
    <property type="entry name" value="Peptidase_S24_S26A/B/C"/>
</dbReference>
<proteinExistence type="predicted"/>
<dbReference type="EMBL" id="AAOH01000004">
    <property type="protein sequence ID" value="EAR28189.1"/>
    <property type="molecule type" value="Genomic_DNA"/>
</dbReference>
<comment type="caution">
    <text evidence="3">The sequence shown here is derived from an EMBL/GenBank/DDBJ whole genome shotgun (WGS) entry which is preliminary data.</text>
</comment>
<evidence type="ECO:0000313" key="4">
    <source>
        <dbReference type="Proteomes" id="UP000006201"/>
    </source>
</evidence>
<feature type="domain" description="Peptidase S24/S26A/S26B/S26C" evidence="1">
    <location>
        <begin position="385"/>
        <end position="501"/>
    </location>
</feature>
<dbReference type="Pfam" id="PF00717">
    <property type="entry name" value="Peptidase_S24"/>
    <property type="match status" value="1"/>
</dbReference>
<dbReference type="GO" id="GO:0008270">
    <property type="term" value="F:zinc ion binding"/>
    <property type="evidence" value="ECO:0007669"/>
    <property type="project" value="InterPro"/>
</dbReference>
<dbReference type="InterPro" id="IPR002711">
    <property type="entry name" value="HNH"/>
</dbReference>
<accession>A4C9Y1</accession>
<dbReference type="InterPro" id="IPR036286">
    <property type="entry name" value="LexA/Signal_pep-like_sf"/>
</dbReference>
<dbReference type="Gene3D" id="2.10.109.10">
    <property type="entry name" value="Umud Fragment, subunit A"/>
    <property type="match status" value="1"/>
</dbReference>
<dbReference type="CDD" id="cd00085">
    <property type="entry name" value="HNHc"/>
    <property type="match status" value="1"/>
</dbReference>
<organism evidence="3 4">
    <name type="scientific">Pseudoalteromonas tunicata D2</name>
    <dbReference type="NCBI Taxonomy" id="87626"/>
    <lineage>
        <taxon>Bacteria</taxon>
        <taxon>Pseudomonadati</taxon>
        <taxon>Pseudomonadota</taxon>
        <taxon>Gammaproteobacteria</taxon>
        <taxon>Alteromonadales</taxon>
        <taxon>Pseudoalteromonadaceae</taxon>
        <taxon>Pseudoalteromonas</taxon>
    </lineage>
</organism>
<reference evidence="3 4" key="1">
    <citation type="submission" date="2006-02" db="EMBL/GenBank/DDBJ databases">
        <authorList>
            <person name="Moran M.A."/>
            <person name="Kjelleberg S."/>
            <person name="Egan S."/>
            <person name="Saunders N."/>
            <person name="Thomas T."/>
            <person name="Ferriera S."/>
            <person name="Johnson J."/>
            <person name="Kravitz S."/>
            <person name="Halpern A."/>
            <person name="Remington K."/>
            <person name="Beeson K."/>
            <person name="Tran B."/>
            <person name="Rogers Y.-H."/>
            <person name="Friedman R."/>
            <person name="Venter J.C."/>
        </authorList>
    </citation>
    <scope>NUCLEOTIDE SEQUENCE [LARGE SCALE GENOMIC DNA]</scope>
    <source>
        <strain evidence="3 4">D2</strain>
    </source>
</reference>